<dbReference type="Proteomes" id="UP000178510">
    <property type="component" value="Unassembled WGS sequence"/>
</dbReference>
<sequence>MKSRYHVYGSITRDALRGLFKHIKRRDDGVSHKEYESVWKSSDHRLQKFLYKPRPALYHGTPAVIRGLDLQKQAIYEMSDAISSFRPASVLELGAGNGANLLALAALHPEITTWTGIDITESGPDAANKLQKDPPMEELAYLTGLDPAEISQRLARVVIECLVGDMRALPFADGSFDFVFSHVAFEQLPRDHLTAFREARRVCRKHACFIEEFREAQGSLFRRLHLRNVDYFRASYDVCVSAGFTLLRFTPMPLQNLKLGTGMAVCGVTRGV</sequence>
<dbReference type="PANTHER" id="PTHR43591:SF24">
    <property type="entry name" value="2-METHOXY-6-POLYPRENYL-1,4-BENZOQUINOL METHYLASE, MITOCHONDRIAL"/>
    <property type="match status" value="1"/>
</dbReference>
<evidence type="ECO:0000313" key="2">
    <source>
        <dbReference type="EMBL" id="OHA02735.1"/>
    </source>
</evidence>
<reference evidence="2 3" key="1">
    <citation type="journal article" date="2016" name="Nat. Commun.">
        <title>Thousands of microbial genomes shed light on interconnected biogeochemical processes in an aquifer system.</title>
        <authorList>
            <person name="Anantharaman K."/>
            <person name="Brown C.T."/>
            <person name="Hug L.A."/>
            <person name="Sharon I."/>
            <person name="Castelle C.J."/>
            <person name="Probst A.J."/>
            <person name="Thomas B.C."/>
            <person name="Singh A."/>
            <person name="Wilkins M.J."/>
            <person name="Karaoz U."/>
            <person name="Brodie E.L."/>
            <person name="Williams K.H."/>
            <person name="Hubbard S.S."/>
            <person name="Banfield J.F."/>
        </authorList>
    </citation>
    <scope>NUCLEOTIDE SEQUENCE [LARGE SCALE GENOMIC DNA]</scope>
</reference>
<gene>
    <name evidence="2" type="ORF">A3J58_02635</name>
</gene>
<evidence type="ECO:0000259" key="1">
    <source>
        <dbReference type="Pfam" id="PF08241"/>
    </source>
</evidence>
<dbReference type="InterPro" id="IPR029063">
    <property type="entry name" value="SAM-dependent_MTases_sf"/>
</dbReference>
<name>A0A1G2KTE1_9BACT</name>
<comment type="caution">
    <text evidence="2">The sequence shown here is derived from an EMBL/GenBank/DDBJ whole genome shotgun (WGS) entry which is preliminary data.</text>
</comment>
<dbReference type="Gene3D" id="3.40.50.150">
    <property type="entry name" value="Vaccinia Virus protein VP39"/>
    <property type="match status" value="1"/>
</dbReference>
<proteinExistence type="predicted"/>
<feature type="domain" description="Methyltransferase type 11" evidence="1">
    <location>
        <begin position="91"/>
        <end position="207"/>
    </location>
</feature>
<accession>A0A1G2KTE1</accession>
<organism evidence="2 3">
    <name type="scientific">Candidatus Sungbacteria bacterium RIFCSPHIGHO2_02_FULL_52_23</name>
    <dbReference type="NCBI Taxonomy" id="1802274"/>
    <lineage>
        <taxon>Bacteria</taxon>
        <taxon>Candidatus Sungiibacteriota</taxon>
    </lineage>
</organism>
<dbReference type="Pfam" id="PF08241">
    <property type="entry name" value="Methyltransf_11"/>
    <property type="match status" value="1"/>
</dbReference>
<dbReference type="PANTHER" id="PTHR43591">
    <property type="entry name" value="METHYLTRANSFERASE"/>
    <property type="match status" value="1"/>
</dbReference>
<dbReference type="CDD" id="cd02440">
    <property type="entry name" value="AdoMet_MTases"/>
    <property type="match status" value="1"/>
</dbReference>
<protein>
    <recommendedName>
        <fullName evidence="1">Methyltransferase type 11 domain-containing protein</fullName>
    </recommendedName>
</protein>
<dbReference type="InterPro" id="IPR013216">
    <property type="entry name" value="Methyltransf_11"/>
</dbReference>
<dbReference type="STRING" id="1802274.A3J58_02635"/>
<dbReference type="EMBL" id="MHQM01000039">
    <property type="protein sequence ID" value="OHA02735.1"/>
    <property type="molecule type" value="Genomic_DNA"/>
</dbReference>
<dbReference type="GO" id="GO:0008757">
    <property type="term" value="F:S-adenosylmethionine-dependent methyltransferase activity"/>
    <property type="evidence" value="ECO:0007669"/>
    <property type="project" value="InterPro"/>
</dbReference>
<dbReference type="SUPFAM" id="SSF53335">
    <property type="entry name" value="S-adenosyl-L-methionine-dependent methyltransferases"/>
    <property type="match status" value="1"/>
</dbReference>
<evidence type="ECO:0000313" key="3">
    <source>
        <dbReference type="Proteomes" id="UP000178510"/>
    </source>
</evidence>
<dbReference type="AlphaFoldDB" id="A0A1G2KTE1"/>